<organism evidence="8 9">
    <name type="scientific">Mumia flava</name>
    <dbReference type="NCBI Taxonomy" id="1348852"/>
    <lineage>
        <taxon>Bacteria</taxon>
        <taxon>Bacillati</taxon>
        <taxon>Actinomycetota</taxon>
        <taxon>Actinomycetes</taxon>
        <taxon>Propionibacteriales</taxon>
        <taxon>Nocardioidaceae</taxon>
        <taxon>Mumia</taxon>
    </lineage>
</organism>
<dbReference type="GO" id="GO:0051537">
    <property type="term" value="F:2 iron, 2 sulfur cluster binding"/>
    <property type="evidence" value="ECO:0007669"/>
    <property type="project" value="UniProtKB-KW"/>
</dbReference>
<comment type="caution">
    <text evidence="8">The sequence shown here is derived from an EMBL/GenBank/DDBJ whole genome shotgun (WGS) entry which is preliminary data.</text>
</comment>
<dbReference type="PANTHER" id="PTHR40562">
    <property type="match status" value="1"/>
</dbReference>
<keyword evidence="1" id="KW-0001">2Fe-2S</keyword>
<evidence type="ECO:0000256" key="2">
    <source>
        <dbReference type="ARBA" id="ARBA00022723"/>
    </source>
</evidence>
<evidence type="ECO:0000313" key="8">
    <source>
        <dbReference type="EMBL" id="PJJ57106.1"/>
    </source>
</evidence>
<evidence type="ECO:0000256" key="6">
    <source>
        <dbReference type="ARBA" id="ARBA00023063"/>
    </source>
</evidence>
<dbReference type="InterPro" id="IPR017881">
    <property type="entry name" value="NirD"/>
</dbReference>
<keyword evidence="2" id="KW-0479">Metal-binding</keyword>
<gene>
    <name evidence="8" type="ORF">CLV56_1327</name>
</gene>
<dbReference type="InterPro" id="IPR012748">
    <property type="entry name" value="Rieske-like_NirD"/>
</dbReference>
<accession>A0A0B2BUF5</accession>
<dbReference type="GO" id="GO:0004497">
    <property type="term" value="F:monooxygenase activity"/>
    <property type="evidence" value="ECO:0007669"/>
    <property type="project" value="UniProtKB-ARBA"/>
</dbReference>
<keyword evidence="5" id="KW-0411">Iron-sulfur</keyword>
<evidence type="ECO:0000256" key="1">
    <source>
        <dbReference type="ARBA" id="ARBA00022714"/>
    </source>
</evidence>
<dbReference type="GO" id="GO:0008942">
    <property type="term" value="F:nitrite reductase [NAD(P)H] activity"/>
    <property type="evidence" value="ECO:0007669"/>
    <property type="project" value="InterPro"/>
</dbReference>
<protein>
    <submittedName>
        <fullName evidence="8">Nitrite reductase (NADH) small subunit</fullName>
    </submittedName>
</protein>
<dbReference type="Pfam" id="PF13806">
    <property type="entry name" value="Rieske_2"/>
    <property type="match status" value="1"/>
</dbReference>
<dbReference type="PROSITE" id="PS51300">
    <property type="entry name" value="NIRD"/>
    <property type="match status" value="1"/>
</dbReference>
<dbReference type="RefSeq" id="WP_039340721.1">
    <property type="nucleotide sequence ID" value="NZ_PGEZ01000001.1"/>
</dbReference>
<dbReference type="GO" id="GO:0046872">
    <property type="term" value="F:metal ion binding"/>
    <property type="evidence" value="ECO:0007669"/>
    <property type="project" value="UniProtKB-KW"/>
</dbReference>
<evidence type="ECO:0000259" key="7">
    <source>
        <dbReference type="PROSITE" id="PS51296"/>
    </source>
</evidence>
<dbReference type="PANTHER" id="PTHR40562:SF1">
    <property type="entry name" value="NITRITE REDUCTASE (NADH) SMALL SUBUNIT"/>
    <property type="match status" value="1"/>
</dbReference>
<keyword evidence="3" id="KW-0560">Oxidoreductase</keyword>
<reference evidence="8 9" key="1">
    <citation type="submission" date="2017-11" db="EMBL/GenBank/DDBJ databases">
        <title>Genomic Encyclopedia of Archaeal and Bacterial Type Strains, Phase II (KMG-II): From Individual Species to Whole Genera.</title>
        <authorList>
            <person name="Goeker M."/>
        </authorList>
    </citation>
    <scope>NUCLEOTIDE SEQUENCE [LARGE SCALE GENOMIC DNA]</scope>
    <source>
        <strain evidence="8 9">DSM 27763</strain>
    </source>
</reference>
<feature type="domain" description="Rieske" evidence="7">
    <location>
        <begin position="11"/>
        <end position="111"/>
    </location>
</feature>
<evidence type="ECO:0000256" key="4">
    <source>
        <dbReference type="ARBA" id="ARBA00023004"/>
    </source>
</evidence>
<dbReference type="PROSITE" id="PS51296">
    <property type="entry name" value="RIESKE"/>
    <property type="match status" value="1"/>
</dbReference>
<dbReference type="SUPFAM" id="SSF50022">
    <property type="entry name" value="ISP domain"/>
    <property type="match status" value="1"/>
</dbReference>
<keyword evidence="6" id="KW-0534">Nitrate assimilation</keyword>
<sequence>MATSSGVATWVKVCDAGELVVGIGVSALVRGKQVALFRTAERTLYAVGNRDPYAGTQTMARGLVIHRDGRALLAAPAGRELFDLATGVSVDDPMTKLATYPVRVVNGYVEVCITTRS</sequence>
<dbReference type="AlphaFoldDB" id="A0A0B2BUF5"/>
<dbReference type="InterPro" id="IPR036922">
    <property type="entry name" value="Rieske_2Fe-2S_sf"/>
</dbReference>
<dbReference type="OrthoDB" id="3213360at2"/>
<keyword evidence="4" id="KW-0408">Iron</keyword>
<evidence type="ECO:0000256" key="5">
    <source>
        <dbReference type="ARBA" id="ARBA00023014"/>
    </source>
</evidence>
<keyword evidence="9" id="KW-1185">Reference proteome</keyword>
<evidence type="ECO:0000256" key="3">
    <source>
        <dbReference type="ARBA" id="ARBA00023002"/>
    </source>
</evidence>
<dbReference type="Gene3D" id="2.102.10.10">
    <property type="entry name" value="Rieske [2Fe-2S] iron-sulphur domain"/>
    <property type="match status" value="1"/>
</dbReference>
<dbReference type="GO" id="GO:0016705">
    <property type="term" value="F:oxidoreductase activity, acting on paired donors, with incorporation or reduction of molecular oxygen"/>
    <property type="evidence" value="ECO:0007669"/>
    <property type="project" value="UniProtKB-ARBA"/>
</dbReference>
<proteinExistence type="predicted"/>
<evidence type="ECO:0000313" key="9">
    <source>
        <dbReference type="Proteomes" id="UP000230842"/>
    </source>
</evidence>
<dbReference type="GO" id="GO:0042128">
    <property type="term" value="P:nitrate assimilation"/>
    <property type="evidence" value="ECO:0007669"/>
    <property type="project" value="UniProtKB-KW"/>
</dbReference>
<dbReference type="InterPro" id="IPR017941">
    <property type="entry name" value="Rieske_2Fe-2S"/>
</dbReference>
<name>A0A0B2BUF5_9ACTN</name>
<dbReference type="EMBL" id="PGEZ01000001">
    <property type="protein sequence ID" value="PJJ57106.1"/>
    <property type="molecule type" value="Genomic_DNA"/>
</dbReference>
<dbReference type="Proteomes" id="UP000230842">
    <property type="component" value="Unassembled WGS sequence"/>
</dbReference>